<comment type="similarity">
    <text evidence="1 2">Belongs to the UPF0102 family.</text>
</comment>
<dbReference type="Proteomes" id="UP001154240">
    <property type="component" value="Unassembled WGS sequence"/>
</dbReference>
<dbReference type="EMBL" id="JAPHEH010000001">
    <property type="protein sequence ID" value="MDG4477000.1"/>
    <property type="molecule type" value="Genomic_DNA"/>
</dbReference>
<reference evidence="3" key="1">
    <citation type="journal article" date="2022" name="bioRxiv">
        <title>Thiovibrio frasassiensisgen. nov., sp. nov., an autotrophic, elemental sulfur disproportionating bacterium isolated from sulfidic karst sediment, and proposal of Thiovibrionaceae fam. nov.</title>
        <authorList>
            <person name="Aronson H."/>
            <person name="Thomas C."/>
            <person name="Bhattacharyya M."/>
            <person name="Eckstein S."/>
            <person name="Jensen S."/>
            <person name="Barco R."/>
            <person name="Macalady J."/>
            <person name="Amend J."/>
        </authorList>
    </citation>
    <scope>NUCLEOTIDE SEQUENCE</scope>
    <source>
        <strain evidence="3">RS19-109</strain>
    </source>
</reference>
<evidence type="ECO:0000313" key="4">
    <source>
        <dbReference type="Proteomes" id="UP001154240"/>
    </source>
</evidence>
<organism evidence="3 4">
    <name type="scientific">Thiovibrio frasassiensis</name>
    <dbReference type="NCBI Taxonomy" id="2984131"/>
    <lineage>
        <taxon>Bacteria</taxon>
        <taxon>Pseudomonadati</taxon>
        <taxon>Thermodesulfobacteriota</taxon>
        <taxon>Desulfobulbia</taxon>
        <taxon>Desulfobulbales</taxon>
        <taxon>Thiovibrionaceae</taxon>
        <taxon>Thiovibrio</taxon>
    </lineage>
</organism>
<sequence>MFGKIKEASTISLGQQGETLACRYLSRQGYRVLARNYRTKQGEIDIIAEERNSLVFVEVKTRRGHQCGHPFEAVTPAKCRQISKAALQYLAETGREGQAARFDVVAISIAGEGAPVVELVKDAFDLSYGA</sequence>
<evidence type="ECO:0000256" key="2">
    <source>
        <dbReference type="HAMAP-Rule" id="MF_00048"/>
    </source>
</evidence>
<dbReference type="PANTHER" id="PTHR34039:SF1">
    <property type="entry name" value="UPF0102 PROTEIN YRAN"/>
    <property type="match status" value="1"/>
</dbReference>
<dbReference type="Gene3D" id="3.40.1350.10">
    <property type="match status" value="1"/>
</dbReference>
<dbReference type="NCBIfam" id="NF009150">
    <property type="entry name" value="PRK12497.1-3"/>
    <property type="match status" value="1"/>
</dbReference>
<dbReference type="RefSeq" id="WP_307633965.1">
    <property type="nucleotide sequence ID" value="NZ_JAPHEH010000001.1"/>
</dbReference>
<proteinExistence type="inferred from homology"/>
<dbReference type="InterPro" id="IPR011335">
    <property type="entry name" value="Restrct_endonuc-II-like"/>
</dbReference>
<dbReference type="InterPro" id="IPR011856">
    <property type="entry name" value="tRNA_endonuc-like_dom_sf"/>
</dbReference>
<accession>A0A9X4MIT8</accession>
<dbReference type="Pfam" id="PF02021">
    <property type="entry name" value="UPF0102"/>
    <property type="match status" value="1"/>
</dbReference>
<keyword evidence="4" id="KW-1185">Reference proteome</keyword>
<dbReference type="NCBIfam" id="TIGR00252">
    <property type="entry name" value="YraN family protein"/>
    <property type="match status" value="1"/>
</dbReference>
<reference evidence="3" key="2">
    <citation type="submission" date="2022-10" db="EMBL/GenBank/DDBJ databases">
        <authorList>
            <person name="Aronson H.S."/>
        </authorList>
    </citation>
    <scope>NUCLEOTIDE SEQUENCE</scope>
    <source>
        <strain evidence="3">RS19-109</strain>
    </source>
</reference>
<dbReference type="AlphaFoldDB" id="A0A9X4MIT8"/>
<dbReference type="NCBIfam" id="NF009154">
    <property type="entry name" value="PRK12497.3-3"/>
    <property type="match status" value="1"/>
</dbReference>
<name>A0A9X4MIT8_9BACT</name>
<evidence type="ECO:0000313" key="3">
    <source>
        <dbReference type="EMBL" id="MDG4477000.1"/>
    </source>
</evidence>
<dbReference type="GO" id="GO:0003676">
    <property type="term" value="F:nucleic acid binding"/>
    <property type="evidence" value="ECO:0007669"/>
    <property type="project" value="InterPro"/>
</dbReference>
<dbReference type="HAMAP" id="MF_00048">
    <property type="entry name" value="UPF0102"/>
    <property type="match status" value="1"/>
</dbReference>
<protein>
    <recommendedName>
        <fullName evidence="2">UPF0102 protein OLX77_12635</fullName>
    </recommendedName>
</protein>
<dbReference type="CDD" id="cd20736">
    <property type="entry name" value="PoNe_Nuclease"/>
    <property type="match status" value="1"/>
</dbReference>
<evidence type="ECO:0000256" key="1">
    <source>
        <dbReference type="ARBA" id="ARBA00006738"/>
    </source>
</evidence>
<dbReference type="InterPro" id="IPR003509">
    <property type="entry name" value="UPF0102_YraN-like"/>
</dbReference>
<dbReference type="SUPFAM" id="SSF52980">
    <property type="entry name" value="Restriction endonuclease-like"/>
    <property type="match status" value="1"/>
</dbReference>
<dbReference type="PANTHER" id="PTHR34039">
    <property type="entry name" value="UPF0102 PROTEIN YRAN"/>
    <property type="match status" value="1"/>
</dbReference>
<comment type="caution">
    <text evidence="3">The sequence shown here is derived from an EMBL/GenBank/DDBJ whole genome shotgun (WGS) entry which is preliminary data.</text>
</comment>
<gene>
    <name evidence="3" type="ORF">OLX77_12635</name>
</gene>